<evidence type="ECO:0000313" key="3">
    <source>
        <dbReference type="Proteomes" id="UP000024635"/>
    </source>
</evidence>
<evidence type="ECO:0000313" key="2">
    <source>
        <dbReference type="EMBL" id="EYC40468.1"/>
    </source>
</evidence>
<feature type="region of interest" description="Disordered" evidence="1">
    <location>
        <begin position="253"/>
        <end position="283"/>
    </location>
</feature>
<dbReference type="Proteomes" id="UP000024635">
    <property type="component" value="Unassembled WGS sequence"/>
</dbReference>
<dbReference type="EMBL" id="JARK01000211">
    <property type="protein sequence ID" value="EYC40468.1"/>
    <property type="molecule type" value="Genomic_DNA"/>
</dbReference>
<organism evidence="2 3">
    <name type="scientific">Ancylostoma ceylanicum</name>
    <dbReference type="NCBI Taxonomy" id="53326"/>
    <lineage>
        <taxon>Eukaryota</taxon>
        <taxon>Metazoa</taxon>
        <taxon>Ecdysozoa</taxon>
        <taxon>Nematoda</taxon>
        <taxon>Chromadorea</taxon>
        <taxon>Rhabditida</taxon>
        <taxon>Rhabditina</taxon>
        <taxon>Rhabditomorpha</taxon>
        <taxon>Strongyloidea</taxon>
        <taxon>Ancylostomatidae</taxon>
        <taxon>Ancylostomatinae</taxon>
        <taxon>Ancylostoma</taxon>
    </lineage>
</organism>
<keyword evidence="3" id="KW-1185">Reference proteome</keyword>
<name>A0A016WN64_9BILA</name>
<dbReference type="AlphaFoldDB" id="A0A016WN64"/>
<reference evidence="3" key="1">
    <citation type="journal article" date="2015" name="Nat. Genet.">
        <title>The genome and transcriptome of the zoonotic hookworm Ancylostoma ceylanicum identify infection-specific gene families.</title>
        <authorList>
            <person name="Schwarz E.M."/>
            <person name="Hu Y."/>
            <person name="Antoshechkin I."/>
            <person name="Miller M.M."/>
            <person name="Sternberg P.W."/>
            <person name="Aroian R.V."/>
        </authorList>
    </citation>
    <scope>NUCLEOTIDE SEQUENCE</scope>
    <source>
        <strain evidence="3">HY135</strain>
    </source>
</reference>
<protein>
    <submittedName>
        <fullName evidence="2">Uncharacterized protein</fullName>
    </submittedName>
</protein>
<feature type="compositionally biased region" description="Basic and acidic residues" evidence="1">
    <location>
        <begin position="272"/>
        <end position="281"/>
    </location>
</feature>
<evidence type="ECO:0000256" key="1">
    <source>
        <dbReference type="SAM" id="MobiDB-lite"/>
    </source>
</evidence>
<accession>A0A016WN64</accession>
<comment type="caution">
    <text evidence="2">The sequence shown here is derived from an EMBL/GenBank/DDBJ whole genome shotgun (WGS) entry which is preliminary data.</text>
</comment>
<sequence>MRWCVVLHTYDWSNCDSQLKYSPYTNFEEVLKWHTPYSRVVVEASQLLCRVNQGRRVNSLQTHPLSTWLSTPLPCVISVIHPDPDLQYVIRFDSFSMSPVFGKASTYNSLKFYFSKLRTCSGFMMKTFHQFLLNLKAVYQLVLLIEISTESNSFRRADSDDVLEIRKSGQKTLLSRQNVILTWTSFPDRKQGGSSEKLKVFIEMKFSAAAIIDRTSVFVLENIAVPPVSFHCGMKSLDNWPRILKFSRSRSLNDRPISTEGRCPAPQQLDSSEEHDSDGQHETMSAVLGMVSAFPNHCSSSLPESRLAQG</sequence>
<gene>
    <name evidence="2" type="primary">Acey_s0611.g639</name>
    <name evidence="2" type="ORF">Y032_0611g639</name>
</gene>
<proteinExistence type="predicted"/>